<evidence type="ECO:0000256" key="1">
    <source>
        <dbReference type="SAM" id="Phobius"/>
    </source>
</evidence>
<dbReference type="Proteomes" id="UP001239167">
    <property type="component" value="Unassembled WGS sequence"/>
</dbReference>
<protein>
    <submittedName>
        <fullName evidence="2">Tfp pilus assembly protein PilN</fullName>
    </submittedName>
</protein>
<keyword evidence="3" id="KW-1185">Reference proteome</keyword>
<gene>
    <name evidence="2" type="ORF">J2S01_001908</name>
</gene>
<dbReference type="RefSeq" id="WP_307224406.1">
    <property type="nucleotide sequence ID" value="NZ_CP116940.1"/>
</dbReference>
<keyword evidence="1" id="KW-0472">Membrane</keyword>
<name>A0ABT9Y8M5_9FIRM</name>
<keyword evidence="1" id="KW-0812">Transmembrane</keyword>
<sequence>MKNKKIEKLLYSNHINVVSLAIMEDDIYLANIKLEDNLWKIKNIEHYISVNFSEFDQLSDILKNAVLKIGCRDLPVYMCISADKFNLYKNIFPPMSYKELKKAIYWEIRGNAAIDDTQCVSFDYEYTEDSVNIKIYTAEKAFIMTLYAICTAAYLCPCGVFPLQDEVLANKEESEIFQLGWHKGAISFHLPTDESILPPYIKSLAQNILLKDSKLDLLPEKQKPARLNWRIISVFMCAAAFIFTAAIASFFHFVIAAAHEEEIGLESQLHNMKNIVEQKNMFENYQMDIQKRKNILLGLHPINMSGYALLSNMGSVYIDGVWLNAVKTDETDNIIITGTSLSYEALEEYIEALKQYYFPDTSMLSEKEEKETGAVIFVLKIYKDR</sequence>
<feature type="transmembrane region" description="Helical" evidence="1">
    <location>
        <begin position="231"/>
        <end position="255"/>
    </location>
</feature>
<keyword evidence="1" id="KW-1133">Transmembrane helix</keyword>
<proteinExistence type="predicted"/>
<reference evidence="2 3" key="1">
    <citation type="submission" date="2023-07" db="EMBL/GenBank/DDBJ databases">
        <title>Genomic Encyclopedia of Type Strains, Phase IV (KMG-IV): sequencing the most valuable type-strain genomes for metagenomic binning, comparative biology and taxonomic classification.</title>
        <authorList>
            <person name="Goeker M."/>
        </authorList>
    </citation>
    <scope>NUCLEOTIDE SEQUENCE [LARGE SCALE GENOMIC DNA]</scope>
    <source>
        <strain evidence="2 3">DSM 16980</strain>
    </source>
</reference>
<organism evidence="2 3">
    <name type="scientific">Pectinatus haikarae</name>
    <dbReference type="NCBI Taxonomy" id="349096"/>
    <lineage>
        <taxon>Bacteria</taxon>
        <taxon>Bacillati</taxon>
        <taxon>Bacillota</taxon>
        <taxon>Negativicutes</taxon>
        <taxon>Selenomonadales</taxon>
        <taxon>Selenomonadaceae</taxon>
        <taxon>Pectinatus</taxon>
    </lineage>
</organism>
<evidence type="ECO:0000313" key="3">
    <source>
        <dbReference type="Proteomes" id="UP001239167"/>
    </source>
</evidence>
<evidence type="ECO:0000313" key="2">
    <source>
        <dbReference type="EMBL" id="MDQ0204183.1"/>
    </source>
</evidence>
<accession>A0ABT9Y8M5</accession>
<dbReference type="EMBL" id="JAUSUE010000013">
    <property type="protein sequence ID" value="MDQ0204183.1"/>
    <property type="molecule type" value="Genomic_DNA"/>
</dbReference>
<comment type="caution">
    <text evidence="2">The sequence shown here is derived from an EMBL/GenBank/DDBJ whole genome shotgun (WGS) entry which is preliminary data.</text>
</comment>